<dbReference type="Gene3D" id="1.10.520.10">
    <property type="match status" value="3"/>
</dbReference>
<evidence type="ECO:0000256" key="21">
    <source>
        <dbReference type="SAM" id="Coils"/>
    </source>
</evidence>
<feature type="binding site" evidence="18">
    <location>
        <position position="1045"/>
    </location>
    <ligand>
        <name>Ca(2+)</name>
        <dbReference type="ChEBI" id="CHEBI:29108"/>
        <label>2</label>
    </ligand>
</feature>
<dbReference type="InterPro" id="IPR002016">
    <property type="entry name" value="Haem_peroxidase"/>
</dbReference>
<feature type="binding site" evidence="18">
    <location>
        <position position="883"/>
    </location>
    <ligand>
        <name>Ca(2+)</name>
        <dbReference type="ChEBI" id="CHEBI:29108"/>
        <label>1</label>
    </ligand>
</feature>
<dbReference type="FunFam" id="1.10.420.10:FF:000006">
    <property type="entry name" value="Peroxidase"/>
    <property type="match status" value="1"/>
</dbReference>
<feature type="region of interest" description="Disordered" evidence="22">
    <location>
        <begin position="940"/>
        <end position="959"/>
    </location>
</feature>
<evidence type="ECO:0000256" key="11">
    <source>
        <dbReference type="ARBA" id="ARBA00023157"/>
    </source>
</evidence>
<feature type="compositionally biased region" description="Polar residues" evidence="22">
    <location>
        <begin position="945"/>
        <end position="955"/>
    </location>
</feature>
<feature type="signal peptide" evidence="23">
    <location>
        <begin position="1"/>
        <end position="26"/>
    </location>
</feature>
<dbReference type="Proteomes" id="UP000032180">
    <property type="component" value="Chromosome 3"/>
</dbReference>
<feature type="disulfide bond" evidence="20">
    <location>
        <begin position="863"/>
        <end position="868"/>
    </location>
</feature>
<dbReference type="PROSITE" id="PS50873">
    <property type="entry name" value="PEROXIDASE_4"/>
    <property type="match status" value="3"/>
</dbReference>
<dbReference type="Gene3D" id="1.10.420.10">
    <property type="entry name" value="Peroxidase, domain 2"/>
    <property type="match status" value="3"/>
</dbReference>
<dbReference type="Pfam" id="PF00141">
    <property type="entry name" value="peroxidase"/>
    <property type="match status" value="3"/>
</dbReference>
<keyword evidence="11 20" id="KW-1015">Disulfide bond</keyword>
<evidence type="ECO:0000256" key="12">
    <source>
        <dbReference type="ARBA" id="ARBA00023180"/>
    </source>
</evidence>
<keyword evidence="12" id="KW-0325">Glycoprotein</keyword>
<evidence type="ECO:0000256" key="8">
    <source>
        <dbReference type="ARBA" id="ARBA00022837"/>
    </source>
</evidence>
<reference evidence="26" key="2">
    <citation type="submission" date="2013-12" db="EMBL/GenBank/DDBJ databases">
        <authorList>
            <person name="Yu Y."/>
            <person name="Lee S."/>
            <person name="de Baynast K."/>
            <person name="Wissotski M."/>
            <person name="Liu L."/>
            <person name="Talag J."/>
            <person name="Goicoechea J."/>
            <person name="Angelova A."/>
            <person name="Jetty R."/>
            <person name="Kudrna D."/>
            <person name="Golser W."/>
            <person name="Rivera L."/>
            <person name="Zhang J."/>
            <person name="Wing R."/>
        </authorList>
    </citation>
    <scope>NUCLEOTIDE SEQUENCE</scope>
</reference>
<feature type="domain" description="Plant heme peroxidase family profile" evidence="24">
    <location>
        <begin position="33"/>
        <end position="338"/>
    </location>
</feature>
<accession>A0A0D9VNT8</accession>
<dbReference type="PROSITE" id="PS00435">
    <property type="entry name" value="PEROXIDASE_1"/>
    <property type="match status" value="3"/>
</dbReference>
<dbReference type="GO" id="GO:0140825">
    <property type="term" value="F:lactoperoxidase activity"/>
    <property type="evidence" value="ECO:0007669"/>
    <property type="project" value="UniProtKB-EC"/>
</dbReference>
<keyword evidence="21" id="KW-0175">Coiled coil</keyword>
<evidence type="ECO:0000313" key="25">
    <source>
        <dbReference type="EnsemblPlants" id="LPERR03G01570.1"/>
    </source>
</evidence>
<dbReference type="PRINTS" id="PR00461">
    <property type="entry name" value="PLPEROXIDASE"/>
</dbReference>
<keyword evidence="4" id="KW-0575">Peroxidase</keyword>
<feature type="chain" id="PRO_5002347659" description="Peroxidase 1" evidence="23">
    <location>
        <begin position="27"/>
        <end position="1122"/>
    </location>
</feature>
<dbReference type="PROSITE" id="PS00436">
    <property type="entry name" value="PEROXIDASE_2"/>
    <property type="match status" value="3"/>
</dbReference>
<comment type="similarity">
    <text evidence="2">Belongs to the peroxidase family. Ascorbate peroxidase subfamily.</text>
</comment>
<proteinExistence type="inferred from homology"/>
<feature type="binding site" evidence="17">
    <location>
        <position position="957"/>
    </location>
    <ligand>
        <name>substrate</name>
    </ligand>
</feature>
<evidence type="ECO:0000256" key="1">
    <source>
        <dbReference type="ARBA" id="ARBA00000189"/>
    </source>
</evidence>
<dbReference type="InterPro" id="IPR019793">
    <property type="entry name" value="Peroxidases_heam-ligand_BS"/>
</dbReference>
<evidence type="ECO:0000256" key="22">
    <source>
        <dbReference type="SAM" id="MobiDB-lite"/>
    </source>
</evidence>
<feature type="binding site" evidence="18">
    <location>
        <position position="862"/>
    </location>
    <ligand>
        <name>Ca(2+)</name>
        <dbReference type="ChEBI" id="CHEBI:29108"/>
        <label>1</label>
    </ligand>
</feature>
<keyword evidence="13" id="KW-0873">Pyrrolidone carboxylic acid</keyword>
<dbReference type="InterPro" id="IPR019794">
    <property type="entry name" value="Peroxidases_AS"/>
</dbReference>
<feature type="binding site" evidence="18">
    <location>
        <position position="867"/>
    </location>
    <ligand>
        <name>Ca(2+)</name>
        <dbReference type="ChEBI" id="CHEBI:29108"/>
        <label>1</label>
    </ligand>
</feature>
<feature type="binding site" evidence="18">
    <location>
        <position position="1042"/>
    </location>
    <ligand>
        <name>Ca(2+)</name>
        <dbReference type="ChEBI" id="CHEBI:29108"/>
        <label>2</label>
    </ligand>
</feature>
<dbReference type="InterPro" id="IPR033905">
    <property type="entry name" value="Secretory_peroxidase"/>
</dbReference>
<dbReference type="Gene3D" id="1.20.5.110">
    <property type="match status" value="1"/>
</dbReference>
<feature type="site" description="Transition state stabilizer" evidence="19">
    <location>
        <position position="857"/>
    </location>
</feature>
<dbReference type="FunFam" id="1.10.420.10:FF:000001">
    <property type="entry name" value="Peroxidase"/>
    <property type="match status" value="1"/>
</dbReference>
<evidence type="ECO:0000256" key="2">
    <source>
        <dbReference type="ARBA" id="ARBA00006873"/>
    </source>
</evidence>
<dbReference type="Gramene" id="LPERR03G01570.1">
    <property type="protein sequence ID" value="LPERR03G01570.1"/>
    <property type="gene ID" value="LPERR03G01570"/>
</dbReference>
<dbReference type="InterPro" id="IPR010255">
    <property type="entry name" value="Haem_peroxidase_sf"/>
</dbReference>
<name>A0A0D9VNT8_9ORYZ</name>
<evidence type="ECO:0000256" key="10">
    <source>
        <dbReference type="ARBA" id="ARBA00023004"/>
    </source>
</evidence>
<feature type="coiled-coil region" evidence="21">
    <location>
        <begin position="421"/>
        <end position="448"/>
    </location>
</feature>
<dbReference type="GO" id="GO:0006979">
    <property type="term" value="P:response to oxidative stress"/>
    <property type="evidence" value="ECO:0007669"/>
    <property type="project" value="InterPro"/>
</dbReference>
<evidence type="ECO:0000256" key="4">
    <source>
        <dbReference type="ARBA" id="ARBA00022559"/>
    </source>
</evidence>
<feature type="binding site" evidence="18">
    <location>
        <position position="988"/>
    </location>
    <ligand>
        <name>Ca(2+)</name>
        <dbReference type="ChEBI" id="CHEBI:29108"/>
        <label>2</label>
    </ligand>
</feature>
<evidence type="ECO:0000256" key="18">
    <source>
        <dbReference type="PIRSR" id="PIRSR600823-3"/>
    </source>
</evidence>
<dbReference type="FunFam" id="1.10.520.10:FF:000001">
    <property type="entry name" value="Peroxidase"/>
    <property type="match status" value="3"/>
</dbReference>
<dbReference type="SUPFAM" id="SSF58038">
    <property type="entry name" value="SNARE fusion complex"/>
    <property type="match status" value="1"/>
</dbReference>
<sequence>MRLVTTWEKSVVSVLCLCTLAVVCAGFPVNDGSLHPNFYAATCPQAETIVRQEVTKAVRTNIGFAAGLIRMHFHDCFVRGCDASVLIESTPDNVAEKDTPINNPSLRGFEVIDAAKSRLESVCPGVVSCADVLAYAARDGVAVTDGPRYEIPGGRRDGTVSLASEVADNIPPPTSTLDQLIDSFTAKGLTQEEMVTLSGAHTVGRAHCTSFADRLYNFSATGAADPSIDLRFLSQLRRACPAAGPDGAVDPGLVVPMEPRTPNGFDMLYYWAVLRNRGLFTSDQALLSSPRTAAQVRQSAYGGYPWKLKFAAAMVKMGQIEVLTGSSGEIRSKRKVAILETRMDMMQEDLSELPNKQRINLKELNKLAAKLSTLSSKVKKFGAPFTMKRSSNRSDLLEPNDDNHAKIDVSSVAQMGNCEIIELQRNVIKEQDDELDKLEKTIESTKHIALTINEELHLHDRLISSGYREIETMEMVVVVGAVVLALSLLCTGGVQAQLQVGFYDQSCPQAEVIVRDEVGKAVSATPGLAAGLVRMHFHDCFVKGCDASVLLDSTANGTTAAEKDAAPNRSLRGFEVVDSAKQRLETACKGVVSCADILAFAARDSVVLAGGSPYRVPAGRRDGNTSVASDALGNLPPPTADVPKLTQVFAKNGLSQDDMVILSGAHTIGVTHCSSFSARLYGYNSSTGQDPSLDAAMATRLSRACPASGGAAAANTVAMDDGSPYAFDTSYYQNLLAGRGVLASDQALTADNATAALVAQNAYNMYLFATKFGQAMVKMGAIGVLTGDRSMEARGSRGMKLRLFVAVMAMAISSRSSQAQLQVGYYDTLCPAAEIIIQEEVSKAVSANPGMAAGLVRLHFHDCFVRGCDASVLVDSASGNTAEKDAPPNTSLRGFDVIDKAKSRLETACFGVVSCADVLAFAARDALALVGGNAYQVPAGRRDGNVSSAQETSGNLPPPSANVAQLNQIFGSKGLTQAEMVALSGAHTIGVSHCSSFSNRLYSSGPNAGQDPTMDPSYVSALTQQCPQQQSSTATAGMVPMDAVTPNAFDTNYYAAIVANRGLLSSDQALLADQTTAAQVVGYTNNPDSFQSDFAAAMVKMGSIGVLTGNAGTIRTNCRVVS</sequence>
<evidence type="ECO:0000256" key="9">
    <source>
        <dbReference type="ARBA" id="ARBA00023002"/>
    </source>
</evidence>
<reference evidence="25" key="3">
    <citation type="submission" date="2015-04" db="UniProtKB">
        <authorList>
            <consortium name="EnsemblPlants"/>
        </authorList>
    </citation>
    <scope>IDENTIFICATION</scope>
</reference>
<dbReference type="GO" id="GO:0046872">
    <property type="term" value="F:metal ion binding"/>
    <property type="evidence" value="ECO:0007669"/>
    <property type="project" value="UniProtKB-KW"/>
</dbReference>
<feature type="binding site" evidence="18">
    <location>
        <position position="865"/>
    </location>
    <ligand>
        <name>Ca(2+)</name>
        <dbReference type="ChEBI" id="CHEBI:29108"/>
        <label>1</label>
    </ligand>
</feature>
<evidence type="ECO:0000256" key="6">
    <source>
        <dbReference type="ARBA" id="ARBA00022723"/>
    </source>
</evidence>
<dbReference type="CDD" id="cd15841">
    <property type="entry name" value="SNARE_Qc"/>
    <property type="match status" value="1"/>
</dbReference>
<evidence type="ECO:0000256" key="3">
    <source>
        <dbReference type="ARBA" id="ARBA00012313"/>
    </source>
</evidence>
<evidence type="ECO:0000256" key="20">
    <source>
        <dbReference type="PIRSR" id="PIRSR600823-5"/>
    </source>
</evidence>
<evidence type="ECO:0000313" key="26">
    <source>
        <dbReference type="Proteomes" id="UP000032180"/>
    </source>
</evidence>
<evidence type="ECO:0000256" key="14">
    <source>
        <dbReference type="ARBA" id="ARBA00023324"/>
    </source>
</evidence>
<dbReference type="CDD" id="cd00693">
    <property type="entry name" value="secretory_peroxidase"/>
    <property type="match status" value="3"/>
</dbReference>
<feature type="binding site" evidence="18">
    <location>
        <position position="869"/>
    </location>
    <ligand>
        <name>Ca(2+)</name>
        <dbReference type="ChEBI" id="CHEBI:29108"/>
        <label>1</label>
    </ligand>
</feature>
<dbReference type="EnsemblPlants" id="LPERR03G01570.1">
    <property type="protein sequence ID" value="LPERR03G01570.1"/>
    <property type="gene ID" value="LPERR03G01570"/>
</dbReference>
<protein>
    <recommendedName>
        <fullName evidence="15">Peroxidase 1</fullName>
        <ecNumber evidence="3">1.11.1.7</ecNumber>
    </recommendedName>
</protein>
<evidence type="ECO:0000256" key="19">
    <source>
        <dbReference type="PIRSR" id="PIRSR600823-4"/>
    </source>
</evidence>
<dbReference type="FunFam" id="1.10.420.10:FF:000007">
    <property type="entry name" value="Peroxidase"/>
    <property type="match status" value="1"/>
</dbReference>
<dbReference type="GO" id="GO:0020037">
    <property type="term" value="F:heme binding"/>
    <property type="evidence" value="ECO:0007669"/>
    <property type="project" value="InterPro"/>
</dbReference>
<dbReference type="eggNOG" id="KOG3202">
    <property type="taxonomic scope" value="Eukaryota"/>
</dbReference>
<evidence type="ECO:0000256" key="15">
    <source>
        <dbReference type="ARBA" id="ARBA00072322"/>
    </source>
</evidence>
<keyword evidence="5" id="KW-0349">Heme</keyword>
<feature type="binding site" evidence="18">
    <location>
        <position position="1050"/>
    </location>
    <ligand>
        <name>Ca(2+)</name>
        <dbReference type="ChEBI" id="CHEBI:29108"/>
        <label>2</label>
    </ligand>
</feature>
<dbReference type="GO" id="GO:0042744">
    <property type="term" value="P:hydrogen peroxide catabolic process"/>
    <property type="evidence" value="ECO:0007669"/>
    <property type="project" value="UniProtKB-KW"/>
</dbReference>
<dbReference type="SUPFAM" id="SSF48113">
    <property type="entry name" value="Heme-dependent peroxidases"/>
    <property type="match status" value="3"/>
</dbReference>
<evidence type="ECO:0000256" key="13">
    <source>
        <dbReference type="ARBA" id="ARBA00023283"/>
    </source>
</evidence>
<feature type="disulfide bond" evidence="20">
    <location>
        <begin position="915"/>
        <end position="1118"/>
    </location>
</feature>
<dbReference type="AlphaFoldDB" id="A0A0D9VNT8"/>
<keyword evidence="8 18" id="KW-0106">Calcium</keyword>
<feature type="binding site" evidence="18">
    <location>
        <position position="871"/>
    </location>
    <ligand>
        <name>Ca(2+)</name>
        <dbReference type="ChEBI" id="CHEBI:29108"/>
        <label>1</label>
    </ligand>
</feature>
<evidence type="ECO:0000256" key="17">
    <source>
        <dbReference type="PIRSR" id="PIRSR600823-2"/>
    </source>
</evidence>
<feature type="binding site" description="axial binding residue" evidence="18">
    <location>
        <position position="987"/>
    </location>
    <ligand>
        <name>heme b</name>
        <dbReference type="ChEBI" id="CHEBI:60344"/>
    </ligand>
    <ligandPart>
        <name>Fe</name>
        <dbReference type="ChEBI" id="CHEBI:18248"/>
    </ligandPart>
</feature>
<evidence type="ECO:0000256" key="23">
    <source>
        <dbReference type="SAM" id="SignalP"/>
    </source>
</evidence>
<keyword evidence="9" id="KW-0560">Oxidoreductase</keyword>
<evidence type="ECO:0000256" key="5">
    <source>
        <dbReference type="ARBA" id="ARBA00022617"/>
    </source>
</evidence>
<evidence type="ECO:0000256" key="7">
    <source>
        <dbReference type="ARBA" id="ARBA00022729"/>
    </source>
</evidence>
<feature type="disulfide bond" evidence="20">
    <location>
        <begin position="830"/>
        <end position="909"/>
    </location>
</feature>
<reference evidence="25 26" key="1">
    <citation type="submission" date="2012-08" db="EMBL/GenBank/DDBJ databases">
        <title>Oryza genome evolution.</title>
        <authorList>
            <person name="Wing R.A."/>
        </authorList>
    </citation>
    <scope>NUCLEOTIDE SEQUENCE</scope>
</reference>
<keyword evidence="6 18" id="KW-0479">Metal-binding</keyword>
<dbReference type="PRINTS" id="PR00458">
    <property type="entry name" value="PEROXIDASE"/>
</dbReference>
<comment type="cofactor">
    <cofactor evidence="18">
        <name>heme b</name>
        <dbReference type="ChEBI" id="CHEBI:60344"/>
    </cofactor>
    <text evidence="18">Binds 1 heme b (iron(II)-protoporphyrin IX) group per subunit.</text>
</comment>
<comment type="catalytic activity">
    <reaction evidence="1">
        <text>2 a phenolic donor + H2O2 = 2 a phenolic radical donor + 2 H2O</text>
        <dbReference type="Rhea" id="RHEA:56136"/>
        <dbReference type="ChEBI" id="CHEBI:15377"/>
        <dbReference type="ChEBI" id="CHEBI:16240"/>
        <dbReference type="ChEBI" id="CHEBI:139520"/>
        <dbReference type="ChEBI" id="CHEBI:139521"/>
        <dbReference type="EC" id="1.11.1.7"/>
    </reaction>
</comment>
<dbReference type="EC" id="1.11.1.7" evidence="3"/>
<organism evidence="25 26">
    <name type="scientific">Leersia perrieri</name>
    <dbReference type="NCBI Taxonomy" id="77586"/>
    <lineage>
        <taxon>Eukaryota</taxon>
        <taxon>Viridiplantae</taxon>
        <taxon>Streptophyta</taxon>
        <taxon>Embryophyta</taxon>
        <taxon>Tracheophyta</taxon>
        <taxon>Spermatophyta</taxon>
        <taxon>Magnoliopsida</taxon>
        <taxon>Liliopsida</taxon>
        <taxon>Poales</taxon>
        <taxon>Poaceae</taxon>
        <taxon>BOP clade</taxon>
        <taxon>Oryzoideae</taxon>
        <taxon>Oryzeae</taxon>
        <taxon>Oryzinae</taxon>
        <taxon>Leersia</taxon>
    </lineage>
</organism>
<feature type="domain" description="Plant heme peroxidase family profile" evidence="24">
    <location>
        <begin position="820"/>
        <end position="1122"/>
    </location>
</feature>
<keyword evidence="14" id="KW-0376">Hydrogen peroxide</keyword>
<evidence type="ECO:0000259" key="24">
    <source>
        <dbReference type="PROSITE" id="PS50873"/>
    </source>
</evidence>
<dbReference type="HOGENOM" id="CLU_010543_4_0_1"/>
<dbReference type="PANTHER" id="PTHR31235">
    <property type="entry name" value="PEROXIDASE 25-RELATED"/>
    <property type="match status" value="1"/>
</dbReference>
<evidence type="ECO:0000256" key="16">
    <source>
        <dbReference type="PIRSR" id="PIRSR600823-1"/>
    </source>
</evidence>
<comment type="cofactor">
    <cofactor evidence="18">
        <name>Ca(2+)</name>
        <dbReference type="ChEBI" id="CHEBI:29108"/>
    </cofactor>
    <text evidence="18">Binds 2 calcium ions per subunit.</text>
</comment>
<keyword evidence="10 18" id="KW-0408">Iron</keyword>
<feature type="domain" description="Plant heme peroxidase family profile" evidence="24">
    <location>
        <begin position="497"/>
        <end position="794"/>
    </location>
</feature>
<keyword evidence="26" id="KW-1185">Reference proteome</keyword>
<feature type="active site" description="Proton acceptor" evidence="16">
    <location>
        <position position="861"/>
    </location>
</feature>
<dbReference type="InterPro" id="IPR000823">
    <property type="entry name" value="Peroxidase_pln"/>
</dbReference>
<feature type="disulfide bond" evidence="20">
    <location>
        <begin position="994"/>
        <end position="1026"/>
    </location>
</feature>
<keyword evidence="7 23" id="KW-0732">Signal</keyword>